<proteinExistence type="predicted"/>
<dbReference type="InterPro" id="IPR036047">
    <property type="entry name" value="F-box-like_dom_sf"/>
</dbReference>
<dbReference type="SUPFAM" id="SSF143791">
    <property type="entry name" value="DUSP-like"/>
    <property type="match status" value="1"/>
</dbReference>
<feature type="domain" description="DUSP" evidence="2">
    <location>
        <begin position="201"/>
        <end position="311"/>
    </location>
</feature>
<gene>
    <name evidence="3" type="ORF">INT47_011934</name>
</gene>
<dbReference type="SUPFAM" id="SSF81383">
    <property type="entry name" value="F-box domain"/>
    <property type="match status" value="1"/>
</dbReference>
<evidence type="ECO:0000259" key="1">
    <source>
        <dbReference type="PROSITE" id="PS50181"/>
    </source>
</evidence>
<dbReference type="Gene3D" id="1.20.1280.50">
    <property type="match status" value="1"/>
</dbReference>
<comment type="caution">
    <text evidence="3">The sequence shown here is derived from an EMBL/GenBank/DDBJ whole genome shotgun (WGS) entry which is preliminary data.</text>
</comment>
<sequence>YLPMRFHKINNELLIHIAGYLPQEDLKTFSFVCHKFMLIAHSDAVWKERLYNNFGITYKLPDETWKEMYARKSGDATHSKMCPHIGYVTPKVLAPYAVKYQQVLNWLPKNLNCTTCGASCKDSGLCLYVWKGNVRNRCKDCAYSYHKSVEGHGILIRMNVLQMFCFDCKRLCGEFRGDASESHHVDTLLHTLTHDSEKGREAMERRNQCLRERVLYHEQADRKMVVQNKYYFVERLWLLTWFLRLCDGKIGEGPIANNDLEDPENPDKMNHRARPRGNFTGGISIVTPFLWEYLVQTYGLAGRAYTSDEITCPEYSGLNDAIANWRLN</sequence>
<dbReference type="Gene3D" id="3.30.2230.10">
    <property type="entry name" value="DUSP-like"/>
    <property type="match status" value="1"/>
</dbReference>
<dbReference type="Proteomes" id="UP000603453">
    <property type="component" value="Unassembled WGS sequence"/>
</dbReference>
<dbReference type="PROSITE" id="PS50181">
    <property type="entry name" value="FBOX"/>
    <property type="match status" value="1"/>
</dbReference>
<dbReference type="AlphaFoldDB" id="A0A8H7UQH2"/>
<feature type="non-terminal residue" evidence="3">
    <location>
        <position position="328"/>
    </location>
</feature>
<dbReference type="GO" id="GO:0004843">
    <property type="term" value="F:cysteine-type deubiquitinase activity"/>
    <property type="evidence" value="ECO:0007669"/>
    <property type="project" value="InterPro"/>
</dbReference>
<evidence type="ECO:0008006" key="5">
    <source>
        <dbReference type="Google" id="ProtNLM"/>
    </source>
</evidence>
<protein>
    <recommendedName>
        <fullName evidence="5">F-box domain-containing protein</fullName>
    </recommendedName>
</protein>
<accession>A0A8H7UQH2</accession>
<evidence type="ECO:0000259" key="2">
    <source>
        <dbReference type="PROSITE" id="PS51283"/>
    </source>
</evidence>
<evidence type="ECO:0000313" key="3">
    <source>
        <dbReference type="EMBL" id="KAG2191810.1"/>
    </source>
</evidence>
<dbReference type="InterPro" id="IPR035927">
    <property type="entry name" value="DUSP-like_sf"/>
</dbReference>
<reference evidence="3" key="1">
    <citation type="submission" date="2020-12" db="EMBL/GenBank/DDBJ databases">
        <title>Metabolic potential, ecology and presence of endohyphal bacteria is reflected in genomic diversity of Mucoromycotina.</title>
        <authorList>
            <person name="Muszewska A."/>
            <person name="Okrasinska A."/>
            <person name="Steczkiewicz K."/>
            <person name="Drgas O."/>
            <person name="Orlowska M."/>
            <person name="Perlinska-Lenart U."/>
            <person name="Aleksandrzak-Piekarczyk T."/>
            <person name="Szatraj K."/>
            <person name="Zielenkiewicz U."/>
            <person name="Pilsyk S."/>
            <person name="Malc E."/>
            <person name="Mieczkowski P."/>
            <person name="Kruszewska J.S."/>
            <person name="Biernat P."/>
            <person name="Pawlowska J."/>
        </authorList>
    </citation>
    <scope>NUCLEOTIDE SEQUENCE</scope>
    <source>
        <strain evidence="3">WA0000017839</strain>
    </source>
</reference>
<evidence type="ECO:0000313" key="4">
    <source>
        <dbReference type="Proteomes" id="UP000603453"/>
    </source>
</evidence>
<dbReference type="Pfam" id="PF12937">
    <property type="entry name" value="F-box-like"/>
    <property type="match status" value="1"/>
</dbReference>
<dbReference type="EMBL" id="JAEPRD010000348">
    <property type="protein sequence ID" value="KAG2191810.1"/>
    <property type="molecule type" value="Genomic_DNA"/>
</dbReference>
<dbReference type="OrthoDB" id="3219396at2759"/>
<dbReference type="InterPro" id="IPR006615">
    <property type="entry name" value="Pept_C19_DUSP"/>
</dbReference>
<organism evidence="3 4">
    <name type="scientific">Mucor saturninus</name>
    <dbReference type="NCBI Taxonomy" id="64648"/>
    <lineage>
        <taxon>Eukaryota</taxon>
        <taxon>Fungi</taxon>
        <taxon>Fungi incertae sedis</taxon>
        <taxon>Mucoromycota</taxon>
        <taxon>Mucoromycotina</taxon>
        <taxon>Mucoromycetes</taxon>
        <taxon>Mucorales</taxon>
        <taxon>Mucorineae</taxon>
        <taxon>Mucoraceae</taxon>
        <taxon>Mucor</taxon>
    </lineage>
</organism>
<dbReference type="PROSITE" id="PS51283">
    <property type="entry name" value="DUSP"/>
    <property type="match status" value="1"/>
</dbReference>
<feature type="domain" description="F-box" evidence="1">
    <location>
        <begin position="3"/>
        <end position="49"/>
    </location>
</feature>
<name>A0A8H7UQH2_9FUNG</name>
<keyword evidence="4" id="KW-1185">Reference proteome</keyword>
<dbReference type="InterPro" id="IPR001810">
    <property type="entry name" value="F-box_dom"/>
</dbReference>